<comment type="caution">
    <text evidence="2">The sequence shown here is derived from an EMBL/GenBank/DDBJ whole genome shotgun (WGS) entry which is preliminary data.</text>
</comment>
<feature type="transmembrane region" description="Helical" evidence="1">
    <location>
        <begin position="83"/>
        <end position="108"/>
    </location>
</feature>
<feature type="transmembrane region" description="Helical" evidence="1">
    <location>
        <begin position="56"/>
        <end position="77"/>
    </location>
</feature>
<reference evidence="2" key="1">
    <citation type="journal article" date="2021" name="PeerJ">
        <title>Extensive microbial diversity within the chicken gut microbiome revealed by metagenomics and culture.</title>
        <authorList>
            <person name="Gilroy R."/>
            <person name="Ravi A."/>
            <person name="Getino M."/>
            <person name="Pursley I."/>
            <person name="Horton D.L."/>
            <person name="Alikhan N.F."/>
            <person name="Baker D."/>
            <person name="Gharbi K."/>
            <person name="Hall N."/>
            <person name="Watson M."/>
            <person name="Adriaenssens E.M."/>
            <person name="Foster-Nyarko E."/>
            <person name="Jarju S."/>
            <person name="Secka A."/>
            <person name="Antonio M."/>
            <person name="Oren A."/>
            <person name="Chaudhuri R.R."/>
            <person name="La Ragione R."/>
            <person name="Hildebrand F."/>
            <person name="Pallen M.J."/>
        </authorList>
    </citation>
    <scope>NUCLEOTIDE SEQUENCE</scope>
    <source>
        <strain evidence="2">ChiBcec1-1093</strain>
    </source>
</reference>
<organism evidence="2 3">
    <name type="scientific">Candidatus Lachnoclostridium stercorigallinarum</name>
    <dbReference type="NCBI Taxonomy" id="2838634"/>
    <lineage>
        <taxon>Bacteria</taxon>
        <taxon>Bacillati</taxon>
        <taxon>Bacillota</taxon>
        <taxon>Clostridia</taxon>
        <taxon>Lachnospirales</taxon>
        <taxon>Lachnospiraceae</taxon>
    </lineage>
</organism>
<sequence>MGLFAAVLFAGQVALASVPNVEIVSLLVILYTLALGRRVLFVIYTFVLLEGIFYGFGIWWVSYLYVWPLLALVTLAFRRVDSLLFFSILSGFFGLFFGALCAIPYLFAGGVAAAFAYWISGLPFDLIHCGGNFAVCLVLYKPLRRVIGRLTSGLRV</sequence>
<dbReference type="AlphaFoldDB" id="A0A9D2GEG8"/>
<proteinExistence type="predicted"/>
<evidence type="ECO:0000313" key="3">
    <source>
        <dbReference type="Proteomes" id="UP000824101"/>
    </source>
</evidence>
<keyword evidence="1" id="KW-0472">Membrane</keyword>
<name>A0A9D2GEG8_9FIRM</name>
<keyword evidence="1" id="KW-1133">Transmembrane helix</keyword>
<protein>
    <recommendedName>
        <fullName evidence="4">Energy-coupling factor transport system substrate-specific component</fullName>
    </recommendedName>
</protein>
<evidence type="ECO:0000313" key="2">
    <source>
        <dbReference type="EMBL" id="HIZ78229.1"/>
    </source>
</evidence>
<dbReference type="EMBL" id="DXBC01000007">
    <property type="protein sequence ID" value="HIZ78229.1"/>
    <property type="molecule type" value="Genomic_DNA"/>
</dbReference>
<evidence type="ECO:0008006" key="4">
    <source>
        <dbReference type="Google" id="ProtNLM"/>
    </source>
</evidence>
<keyword evidence="1" id="KW-0812">Transmembrane</keyword>
<dbReference type="Proteomes" id="UP000824101">
    <property type="component" value="Unassembled WGS sequence"/>
</dbReference>
<reference evidence="2" key="2">
    <citation type="submission" date="2021-04" db="EMBL/GenBank/DDBJ databases">
        <authorList>
            <person name="Gilroy R."/>
        </authorList>
    </citation>
    <scope>NUCLEOTIDE SEQUENCE</scope>
    <source>
        <strain evidence="2">ChiBcec1-1093</strain>
    </source>
</reference>
<evidence type="ECO:0000256" key="1">
    <source>
        <dbReference type="SAM" id="Phobius"/>
    </source>
</evidence>
<feature type="transmembrane region" description="Helical" evidence="1">
    <location>
        <begin position="115"/>
        <end position="140"/>
    </location>
</feature>
<accession>A0A9D2GEG8</accession>
<gene>
    <name evidence="2" type="ORF">IAA17_00350</name>
</gene>